<sequence length="403" mass="45998">MLHTDNTHRPLIFIVNCDWRDIFRTAPAEFEAKIKRDHLGLDQNDFFYLSFAHINYNLTVKNFSTRHLKTYLGFIKPWLDLKALWAVPLTIYRYHLRPTVWLAYDFGSLPALSLARAIWGGTIVMVLTNQPRFYSSTRQFGAFKSVYSFFLERLFSGLPNYFMTINETMKSYLLDLQVPAHKIKIFSTDTINRDQVWLKQARSGRVRAKLGLSSTAKIVLSVGRLEPEKNFSELITLFATLPADYVLIILGQGRMLASLQAEIKAKNLEGRVFFPGFVSREDIWNYYLDANVFVLLSKAEALGMVFWEAMYLGVPVIGSTASGIVETIGADFDRGRLWQTEDKVEVFKEKIFSCVEASTAKDAMCARAKAYVEVKIKNSVTLNDIIDMSHNEKKISGQSLLSD</sequence>
<reference evidence="2 3" key="1">
    <citation type="journal article" date="2016" name="Nat. Commun.">
        <title>Thousands of microbial genomes shed light on interconnected biogeochemical processes in an aquifer system.</title>
        <authorList>
            <person name="Anantharaman K."/>
            <person name="Brown C.T."/>
            <person name="Hug L.A."/>
            <person name="Sharon I."/>
            <person name="Castelle C.J."/>
            <person name="Probst A.J."/>
            <person name="Thomas B.C."/>
            <person name="Singh A."/>
            <person name="Wilkins M.J."/>
            <person name="Karaoz U."/>
            <person name="Brodie E.L."/>
            <person name="Williams K.H."/>
            <person name="Hubbard S.S."/>
            <person name="Banfield J.F."/>
        </authorList>
    </citation>
    <scope>NUCLEOTIDE SEQUENCE [LARGE SCALE GENOMIC DNA]</scope>
</reference>
<dbReference type="Gene3D" id="3.40.50.2000">
    <property type="entry name" value="Glycogen Phosphorylase B"/>
    <property type="match status" value="2"/>
</dbReference>
<feature type="domain" description="Glycosyl transferase family 1" evidence="1">
    <location>
        <begin position="207"/>
        <end position="358"/>
    </location>
</feature>
<evidence type="ECO:0000313" key="3">
    <source>
        <dbReference type="Proteomes" id="UP000177043"/>
    </source>
</evidence>
<dbReference type="STRING" id="1802438.A2571_01360"/>
<dbReference type="InterPro" id="IPR001296">
    <property type="entry name" value="Glyco_trans_1"/>
</dbReference>
<dbReference type="EMBL" id="MHTJ01000003">
    <property type="protein sequence ID" value="OHA58410.1"/>
    <property type="molecule type" value="Genomic_DNA"/>
</dbReference>
<dbReference type="PANTHER" id="PTHR45947:SF3">
    <property type="entry name" value="SULFOQUINOVOSYL TRANSFERASE SQD2"/>
    <property type="match status" value="1"/>
</dbReference>
<gene>
    <name evidence="2" type="ORF">A2571_01360</name>
</gene>
<comment type="caution">
    <text evidence="2">The sequence shown here is derived from an EMBL/GenBank/DDBJ whole genome shotgun (WGS) entry which is preliminary data.</text>
</comment>
<dbReference type="GO" id="GO:0016757">
    <property type="term" value="F:glycosyltransferase activity"/>
    <property type="evidence" value="ECO:0007669"/>
    <property type="project" value="InterPro"/>
</dbReference>
<dbReference type="SUPFAM" id="SSF53756">
    <property type="entry name" value="UDP-Glycosyltransferase/glycogen phosphorylase"/>
    <property type="match status" value="1"/>
</dbReference>
<organism evidence="2 3">
    <name type="scientific">Candidatus Vogelbacteria bacterium RIFOXYD1_FULL_44_32</name>
    <dbReference type="NCBI Taxonomy" id="1802438"/>
    <lineage>
        <taxon>Bacteria</taxon>
        <taxon>Candidatus Vogeliibacteriota</taxon>
    </lineage>
</organism>
<evidence type="ECO:0000313" key="2">
    <source>
        <dbReference type="EMBL" id="OHA58410.1"/>
    </source>
</evidence>
<dbReference type="Pfam" id="PF00534">
    <property type="entry name" value="Glycos_transf_1"/>
    <property type="match status" value="1"/>
</dbReference>
<evidence type="ECO:0000259" key="1">
    <source>
        <dbReference type="Pfam" id="PF00534"/>
    </source>
</evidence>
<accession>A0A1G2QCW1</accession>
<protein>
    <recommendedName>
        <fullName evidence="1">Glycosyl transferase family 1 domain-containing protein</fullName>
    </recommendedName>
</protein>
<proteinExistence type="predicted"/>
<dbReference type="Proteomes" id="UP000177043">
    <property type="component" value="Unassembled WGS sequence"/>
</dbReference>
<name>A0A1G2QCW1_9BACT</name>
<dbReference type="AlphaFoldDB" id="A0A1G2QCW1"/>
<dbReference type="PANTHER" id="PTHR45947">
    <property type="entry name" value="SULFOQUINOVOSYL TRANSFERASE SQD2"/>
    <property type="match status" value="1"/>
</dbReference>
<dbReference type="InterPro" id="IPR050194">
    <property type="entry name" value="Glycosyltransferase_grp1"/>
</dbReference>